<dbReference type="EMBL" id="CP015625">
    <property type="protein sequence ID" value="AQT47915.1"/>
    <property type="molecule type" value="Genomic_DNA"/>
</dbReference>
<accession>A0A1U9MJ24</accession>
<protein>
    <submittedName>
        <fullName evidence="1">Uncharacterized protein</fullName>
    </submittedName>
</protein>
<name>A0A1U9MJ24_9HYPH</name>
<reference evidence="1 2" key="1">
    <citation type="submission" date="2016-11" db="EMBL/GenBank/DDBJ databases">
        <title>Comparative genomics of Bartonella apis.</title>
        <authorList>
            <person name="Engel P."/>
        </authorList>
    </citation>
    <scope>NUCLEOTIDE SEQUENCE [LARGE SCALE GENOMIC DNA]</scope>
    <source>
        <strain evidence="1 2">BBC0122</strain>
    </source>
</reference>
<keyword evidence="2" id="KW-1185">Reference proteome</keyword>
<proteinExistence type="predicted"/>
<dbReference type="Proteomes" id="UP000189632">
    <property type="component" value="Chromosome"/>
</dbReference>
<organism evidence="1 2">
    <name type="scientific">Bartonella choladocola</name>
    <dbReference type="NCBI Taxonomy" id="2750995"/>
    <lineage>
        <taxon>Bacteria</taxon>
        <taxon>Pseudomonadati</taxon>
        <taxon>Pseudomonadota</taxon>
        <taxon>Alphaproteobacteria</taxon>
        <taxon>Hyphomicrobiales</taxon>
        <taxon>Bartonellaceae</taxon>
        <taxon>Bartonella</taxon>
    </lineage>
</organism>
<dbReference type="AlphaFoldDB" id="A0A1U9MJ24"/>
<dbReference type="KEGG" id="bapi:BBC0122_018170"/>
<sequence length="78" mass="9187">MNEQCTDMQRLISTIRQYLSSENKSFEFPVNGVFEVERSVENFHSYNDSFDLDDKILRDLLCIEALRIGLILHFGKEK</sequence>
<evidence type="ECO:0000313" key="1">
    <source>
        <dbReference type="EMBL" id="AQT47915.1"/>
    </source>
</evidence>
<gene>
    <name evidence="1" type="ORF">BBC0122_018170</name>
</gene>
<dbReference type="RefSeq" id="WP_077993310.1">
    <property type="nucleotide sequence ID" value="NZ_CAXUOT020000003.1"/>
</dbReference>
<evidence type="ECO:0000313" key="2">
    <source>
        <dbReference type="Proteomes" id="UP000189632"/>
    </source>
</evidence>